<dbReference type="Gene3D" id="3.40.50.2000">
    <property type="entry name" value="Glycogen Phosphorylase B"/>
    <property type="match status" value="1"/>
</dbReference>
<sequence>MACGQRRGALVQQLLAGGPGVVAALGGRDPQAVTIEVPANARVESFVPFDRLPPHADVLVTNGERRHRPGRLLDQP</sequence>
<dbReference type="STRING" id="457427.SSOG_07513"/>
<dbReference type="Proteomes" id="UP000003963">
    <property type="component" value="Unassembled WGS sequence"/>
</dbReference>
<dbReference type="AlphaFoldDB" id="D9WKV9"/>
<organism evidence="1 2">
    <name type="scientific">Streptomyces himastatinicus ATCC 53653</name>
    <dbReference type="NCBI Taxonomy" id="457427"/>
    <lineage>
        <taxon>Bacteria</taxon>
        <taxon>Bacillati</taxon>
        <taxon>Actinomycetota</taxon>
        <taxon>Actinomycetes</taxon>
        <taxon>Kitasatosporales</taxon>
        <taxon>Streptomycetaceae</taxon>
        <taxon>Streptomyces</taxon>
        <taxon>Streptomyces violaceusniger group</taxon>
    </lineage>
</organism>
<keyword evidence="2" id="KW-1185">Reference proteome</keyword>
<dbReference type="HOGENOM" id="CLU_2652924_0_0_11"/>
<evidence type="ECO:0000313" key="1">
    <source>
        <dbReference type="EMBL" id="EFL27798.1"/>
    </source>
</evidence>
<name>D9WKV9_9ACTN</name>
<protein>
    <submittedName>
        <fullName evidence="1">Uncharacterized protein</fullName>
    </submittedName>
</protein>
<dbReference type="SUPFAM" id="SSF53756">
    <property type="entry name" value="UDP-Glycosyltransferase/glycogen phosphorylase"/>
    <property type="match status" value="1"/>
</dbReference>
<accession>D9WKV9</accession>
<evidence type="ECO:0000313" key="2">
    <source>
        <dbReference type="Proteomes" id="UP000003963"/>
    </source>
</evidence>
<proteinExistence type="predicted"/>
<gene>
    <name evidence="1" type="ORF">SSOG_07513</name>
</gene>
<dbReference type="EMBL" id="GG657754">
    <property type="protein sequence ID" value="EFL27798.1"/>
    <property type="molecule type" value="Genomic_DNA"/>
</dbReference>
<reference evidence="1 2" key="1">
    <citation type="submission" date="2009-02" db="EMBL/GenBank/DDBJ databases">
        <title>Annotation of Streptomyces hygroscopicus strain ATCC 53653.</title>
        <authorList>
            <consortium name="The Broad Institute Genome Sequencing Platform"/>
            <consortium name="Broad Institute Microbial Sequencing Center"/>
            <person name="Fischbach M."/>
            <person name="Godfrey P."/>
            <person name="Ward D."/>
            <person name="Young S."/>
            <person name="Zeng Q."/>
            <person name="Koehrsen M."/>
            <person name="Alvarado L."/>
            <person name="Berlin A.M."/>
            <person name="Bochicchio J."/>
            <person name="Borenstein D."/>
            <person name="Chapman S.B."/>
            <person name="Chen Z."/>
            <person name="Engels R."/>
            <person name="Freedman E."/>
            <person name="Gellesch M."/>
            <person name="Goldberg J."/>
            <person name="Griggs A."/>
            <person name="Gujja S."/>
            <person name="Heilman E.R."/>
            <person name="Heiman D.I."/>
            <person name="Hepburn T.A."/>
            <person name="Howarth C."/>
            <person name="Jen D."/>
            <person name="Larson L."/>
            <person name="Lewis B."/>
            <person name="Mehta T."/>
            <person name="Park D."/>
            <person name="Pearson M."/>
            <person name="Richards J."/>
            <person name="Roberts A."/>
            <person name="Saif S."/>
            <person name="Shea T.D."/>
            <person name="Shenoy N."/>
            <person name="Sisk P."/>
            <person name="Stolte C."/>
            <person name="Sykes S.N."/>
            <person name="Thomson T."/>
            <person name="Walk T."/>
            <person name="White J."/>
            <person name="Yandava C."/>
            <person name="Straight P."/>
            <person name="Clardy J."/>
            <person name="Hung D."/>
            <person name="Kolter R."/>
            <person name="Mekalanos J."/>
            <person name="Walker S."/>
            <person name="Walsh C.T."/>
            <person name="Wieland-Brown L.C."/>
            <person name="Haas B."/>
            <person name="Nusbaum C."/>
            <person name="Birren B."/>
        </authorList>
    </citation>
    <scope>NUCLEOTIDE SEQUENCE [LARGE SCALE GENOMIC DNA]</scope>
    <source>
        <strain evidence="1 2">ATCC 53653</strain>
    </source>
</reference>